<organism evidence="2 3">
    <name type="scientific">Candidatus Beckwithbacteria bacterium RBG_13_42_9</name>
    <dbReference type="NCBI Taxonomy" id="1797457"/>
    <lineage>
        <taxon>Bacteria</taxon>
        <taxon>Candidatus Beckwithiibacteriota</taxon>
    </lineage>
</organism>
<evidence type="ECO:0000313" key="2">
    <source>
        <dbReference type="EMBL" id="OGD63401.1"/>
    </source>
</evidence>
<sequence>MIGEKIDNRWHFLGFLLVFLAVLSFCFYQLFVDQNYRRISPLVFLKPPTLRLAWENLFVKPPKVETINTFYLESKNLYQNILSPRLIRNFNYEVKDQQFFLSPNQDKLAFLTPQNQLLVLGLVKGEILDQHQFPPGDNLQIIHWQKNNKKLFGAKRDDGGWSIWELDEETNKVTELKNGIQYNHDNLTRVYAPIEEKIVYPVCQKICQLEVLNVDNKELIQAIPAIIDNDPMARIDDLIFAFYDEAHGLIAYQKIERNVAGKLYVINFNQDLLQIVQLLLNGDTRLEFVTYFPLTQGILFSSRSQTIPLELFLYAANKPSLKLLGHYNREDTVYAVDNLGLYRIGNSVLKSTFDGNFLRKIENKEVISTL</sequence>
<dbReference type="Proteomes" id="UP000177006">
    <property type="component" value="Unassembled WGS sequence"/>
</dbReference>
<keyword evidence="1" id="KW-0812">Transmembrane</keyword>
<protein>
    <recommendedName>
        <fullName evidence="4">Dipeptidylpeptidase IV N-terminal domain-containing protein</fullName>
    </recommendedName>
</protein>
<evidence type="ECO:0000256" key="1">
    <source>
        <dbReference type="SAM" id="Phobius"/>
    </source>
</evidence>
<dbReference type="STRING" id="1797457.A2160_02905"/>
<proteinExistence type="predicted"/>
<keyword evidence="1" id="KW-1133">Transmembrane helix</keyword>
<dbReference type="EMBL" id="MEZK01000010">
    <property type="protein sequence ID" value="OGD63401.1"/>
    <property type="molecule type" value="Genomic_DNA"/>
</dbReference>
<reference evidence="2 3" key="1">
    <citation type="journal article" date="2016" name="Nat. Commun.">
        <title>Thousands of microbial genomes shed light on interconnected biogeochemical processes in an aquifer system.</title>
        <authorList>
            <person name="Anantharaman K."/>
            <person name="Brown C.T."/>
            <person name="Hug L.A."/>
            <person name="Sharon I."/>
            <person name="Castelle C.J."/>
            <person name="Probst A.J."/>
            <person name="Thomas B.C."/>
            <person name="Singh A."/>
            <person name="Wilkins M.J."/>
            <person name="Karaoz U."/>
            <person name="Brodie E.L."/>
            <person name="Williams K.H."/>
            <person name="Hubbard S.S."/>
            <person name="Banfield J.F."/>
        </authorList>
    </citation>
    <scope>NUCLEOTIDE SEQUENCE [LARGE SCALE GENOMIC DNA]</scope>
</reference>
<gene>
    <name evidence="2" type="ORF">A2160_02905</name>
</gene>
<evidence type="ECO:0008006" key="4">
    <source>
        <dbReference type="Google" id="ProtNLM"/>
    </source>
</evidence>
<dbReference type="AlphaFoldDB" id="A0A1F5E7S3"/>
<dbReference type="SUPFAM" id="SSF82171">
    <property type="entry name" value="DPP6 N-terminal domain-like"/>
    <property type="match status" value="1"/>
</dbReference>
<accession>A0A1F5E7S3</accession>
<comment type="caution">
    <text evidence="2">The sequence shown here is derived from an EMBL/GenBank/DDBJ whole genome shotgun (WGS) entry which is preliminary data.</text>
</comment>
<keyword evidence="1" id="KW-0472">Membrane</keyword>
<name>A0A1F5E7S3_9BACT</name>
<evidence type="ECO:0000313" key="3">
    <source>
        <dbReference type="Proteomes" id="UP000177006"/>
    </source>
</evidence>
<feature type="transmembrane region" description="Helical" evidence="1">
    <location>
        <begin position="12"/>
        <end position="31"/>
    </location>
</feature>